<reference evidence="3 4" key="2">
    <citation type="submission" date="2016-08" db="EMBL/GenBank/DDBJ databases">
        <title>Pervasive Adenine N6-methylation of Active Genes in Fungi.</title>
        <authorList>
            <consortium name="DOE Joint Genome Institute"/>
            <person name="Mondo S.J."/>
            <person name="Dannebaum R.O."/>
            <person name="Kuo R.C."/>
            <person name="Labutti K."/>
            <person name="Haridas S."/>
            <person name="Kuo A."/>
            <person name="Salamov A."/>
            <person name="Ahrendt S.R."/>
            <person name="Lipzen A."/>
            <person name="Sullivan W."/>
            <person name="Andreopoulos W.B."/>
            <person name="Clum A."/>
            <person name="Lindquist E."/>
            <person name="Daum C."/>
            <person name="Ramamoorthy G.K."/>
            <person name="Gryganskyi A."/>
            <person name="Culley D."/>
            <person name="Magnuson J.K."/>
            <person name="James T.Y."/>
            <person name="O'Malley M.A."/>
            <person name="Stajich J.E."/>
            <person name="Spatafora J.W."/>
            <person name="Visel A."/>
            <person name="Grigoriev I.V."/>
        </authorList>
    </citation>
    <scope>NUCLEOTIDE SEQUENCE [LARGE SCALE GENOMIC DNA]</scope>
    <source>
        <strain evidence="3 4">S4</strain>
    </source>
</reference>
<proteinExistence type="predicted"/>
<feature type="coiled-coil region" evidence="1">
    <location>
        <begin position="274"/>
        <end position="333"/>
    </location>
</feature>
<dbReference type="EMBL" id="MCFG01000020">
    <property type="protein sequence ID" value="ORX86502.1"/>
    <property type="molecule type" value="Genomic_DNA"/>
</dbReference>
<sequence>MNSANTKSDNVYIKNNKNVKNSVSNSRKFPAKSQVLLYEIHLKELYQKYPKRPSKERVVDVFKVFDEIIPQCGNMQSVLEMIRDELFESVFSKFFTSSKEEPYIERIPFFQTAEKMINMRKEEVQKTNETFQELKDRINDKNYELSIVYRKNLAYKQDNIEKEKIIKDLKEKYVDVESKLKSAEGEKLLLKTMNNNQIEIMKSEINLLKTSLVEAGETINQINIYRDALDNWKFINERKMNTKTTVDLITIAKNDKKETMELYDQLSGIVNSQIDEYDSSLEKLKEKKDNSAINSDSYTEELKKIRDAFKNRIKNLFEEQEQLKEHYKNLNEIIDNYISSNKFSKTSNILDTINNMYSVIIIYSEDNGYTYKPIKGLEHCYKCRSKTAICPHKKSDINFEIPNTATNVRLVHPDLYVWKVNDNSLEEVSKTIESEDINGKAIDIKEITKIPTFQKLWKNFYYKNNGIKPLKSRTFTTSKLISFIWEVFNVRYIVEEDPFFIEEDHLKTFSDTFYSFIYKKYIIEKISKYIIHDIIQALQANDSLPIITLFAKSLSGEEDCSWKYYYTLSQFIRLCNNFNINNVAKIFKTIYPMRNENFYEELEFDYQSFCKGKSTKDSFLDYILFLIKKQLEPNYLLFLEILNRYDHQQRKSLELSEFSEFINQMIKNVPYNSIELQYRISEQINRKPDRVQLEKLSYITCYLFVNSVKKNFKWDFMESLTKEYINHVNITYLDNVSIEELNKIIEKAKLEALDSNAVELEMEKMSERVDQLLRRDGIDMDVVNECLKNNQPLPDDIANSIVKGELSKNYPSSTYLKVQEKVDEIMENRQNIKLFDSEDDLDGDYNNYNNKGNDTNNKDNNNNININNNNDNINNNITNNKDDTNNKDENNDSNKSI</sequence>
<evidence type="ECO:0000313" key="4">
    <source>
        <dbReference type="Proteomes" id="UP000193944"/>
    </source>
</evidence>
<feature type="compositionally biased region" description="Basic and acidic residues" evidence="2">
    <location>
        <begin position="880"/>
        <end position="897"/>
    </location>
</feature>
<evidence type="ECO:0000256" key="1">
    <source>
        <dbReference type="SAM" id="Coils"/>
    </source>
</evidence>
<dbReference type="Proteomes" id="UP000193944">
    <property type="component" value="Unassembled WGS sequence"/>
</dbReference>
<dbReference type="STRING" id="1754192.A0A1Y1XLA9"/>
<feature type="coiled-coil region" evidence="1">
    <location>
        <begin position="117"/>
        <end position="186"/>
    </location>
</feature>
<accession>A0A1Y1XLA9</accession>
<feature type="non-terminal residue" evidence="3">
    <location>
        <position position="1"/>
    </location>
</feature>
<feature type="region of interest" description="Disordered" evidence="2">
    <location>
        <begin position="837"/>
        <end position="897"/>
    </location>
</feature>
<name>A0A1Y1XLA9_9FUNG</name>
<dbReference type="OrthoDB" id="2142729at2759"/>
<dbReference type="AlphaFoldDB" id="A0A1Y1XLA9"/>
<reference evidence="3 4" key="1">
    <citation type="submission" date="2016-08" db="EMBL/GenBank/DDBJ databases">
        <title>A Parts List for Fungal Cellulosomes Revealed by Comparative Genomics.</title>
        <authorList>
            <consortium name="DOE Joint Genome Institute"/>
            <person name="Haitjema C.H."/>
            <person name="Gilmore S.P."/>
            <person name="Henske J.K."/>
            <person name="Solomon K.V."/>
            <person name="De Groot R."/>
            <person name="Kuo A."/>
            <person name="Mondo S.J."/>
            <person name="Salamov A.A."/>
            <person name="Labutti K."/>
            <person name="Zhao Z."/>
            <person name="Chiniquy J."/>
            <person name="Barry K."/>
            <person name="Brewer H.M."/>
            <person name="Purvine S.O."/>
            <person name="Wright A.T."/>
            <person name="Boxma B."/>
            <person name="Van Alen T."/>
            <person name="Hackstein J.H."/>
            <person name="Baker S.E."/>
            <person name="Grigoriev I.V."/>
            <person name="O'Malley M.A."/>
        </authorList>
    </citation>
    <scope>NUCLEOTIDE SEQUENCE [LARGE SCALE GENOMIC DNA]</scope>
    <source>
        <strain evidence="3 4">S4</strain>
    </source>
</reference>
<comment type="caution">
    <text evidence="3">The sequence shown here is derived from an EMBL/GenBank/DDBJ whole genome shotgun (WGS) entry which is preliminary data.</text>
</comment>
<evidence type="ECO:0000256" key="2">
    <source>
        <dbReference type="SAM" id="MobiDB-lite"/>
    </source>
</evidence>
<protein>
    <submittedName>
        <fullName evidence="3">Uncharacterized protein</fullName>
    </submittedName>
</protein>
<organism evidence="3 4">
    <name type="scientific">Anaeromyces robustus</name>
    <dbReference type="NCBI Taxonomy" id="1754192"/>
    <lineage>
        <taxon>Eukaryota</taxon>
        <taxon>Fungi</taxon>
        <taxon>Fungi incertae sedis</taxon>
        <taxon>Chytridiomycota</taxon>
        <taxon>Chytridiomycota incertae sedis</taxon>
        <taxon>Neocallimastigomycetes</taxon>
        <taxon>Neocallimastigales</taxon>
        <taxon>Neocallimastigaceae</taxon>
        <taxon>Anaeromyces</taxon>
    </lineage>
</organism>
<gene>
    <name evidence="3" type="ORF">BCR32DRAFT_289932</name>
</gene>
<evidence type="ECO:0000313" key="3">
    <source>
        <dbReference type="EMBL" id="ORX86502.1"/>
    </source>
</evidence>
<keyword evidence="4" id="KW-1185">Reference proteome</keyword>
<keyword evidence="1" id="KW-0175">Coiled coil</keyword>
<feature type="compositionally biased region" description="Low complexity" evidence="2">
    <location>
        <begin position="844"/>
        <end position="879"/>
    </location>
</feature>